<feature type="transmembrane region" description="Helical" evidence="7">
    <location>
        <begin position="299"/>
        <end position="319"/>
    </location>
</feature>
<feature type="transmembrane region" description="Helical" evidence="7">
    <location>
        <begin position="49"/>
        <end position="67"/>
    </location>
</feature>
<evidence type="ECO:0000256" key="2">
    <source>
        <dbReference type="ARBA" id="ARBA00009773"/>
    </source>
</evidence>
<evidence type="ECO:0000256" key="6">
    <source>
        <dbReference type="SAM" id="MobiDB-lite"/>
    </source>
</evidence>
<dbReference type="PANTHER" id="PTHR43102">
    <property type="entry name" value="SLR1143 PROTEIN"/>
    <property type="match status" value="1"/>
</dbReference>
<name>A0ABT7N898_9BURK</name>
<dbReference type="PANTHER" id="PTHR43102:SF2">
    <property type="entry name" value="GAF DOMAIN-CONTAINING PROTEIN"/>
    <property type="match status" value="1"/>
</dbReference>
<dbReference type="Proteomes" id="UP001174908">
    <property type="component" value="Unassembled WGS sequence"/>
</dbReference>
<feature type="transmembrane region" description="Helical" evidence="7">
    <location>
        <begin position="356"/>
        <end position="389"/>
    </location>
</feature>
<protein>
    <submittedName>
        <fullName evidence="9">AI-2E family transporter</fullName>
    </submittedName>
</protein>
<comment type="subcellular location">
    <subcellularLocation>
        <location evidence="1">Membrane</location>
        <topology evidence="1">Multi-pass membrane protein</topology>
    </subcellularLocation>
</comment>
<feature type="transmembrane region" description="Helical" evidence="7">
    <location>
        <begin position="326"/>
        <end position="344"/>
    </location>
</feature>
<feature type="transmembrane region" description="Helical" evidence="7">
    <location>
        <begin position="265"/>
        <end position="293"/>
    </location>
</feature>
<dbReference type="RefSeq" id="WP_286659227.1">
    <property type="nucleotide sequence ID" value="NZ_JASZYV010000001.1"/>
</dbReference>
<gene>
    <name evidence="9" type="ORF">QTH91_06715</name>
</gene>
<evidence type="ECO:0000256" key="1">
    <source>
        <dbReference type="ARBA" id="ARBA00004141"/>
    </source>
</evidence>
<comment type="similarity">
    <text evidence="2">Belongs to the autoinducer-2 exporter (AI-2E) (TC 2.A.86) family.</text>
</comment>
<keyword evidence="10" id="KW-1185">Reference proteome</keyword>
<sequence>MTTKDADARPRAQDAGPDSRSSTLPPALGDLPGASTHPLAALAALVPELKLMAGLLTGAAIIAALYFGRDILIPLALAFLLGFLLDPVVVRLKRWGLPRAPAVILVVTLVLGMLGLGGLFLGNQVSALSAQLPTYQTNIRHKLRDLRAAFDKPGMFDGAMRTLDTVKKEVEKEAPAPQAAPAPPQRVVIAERTPSPMEQLINGVNKASGPLATAGIVLVFVVLILLDRLDLRDRLVRLWGGSVHRSTDAMDEAARRISRYLGMQLVVNLTYGLPMAAGLWLIGVPGFMLWGAIAAVMRFVPYVGPMISAAFPIALAFAVDPGWSMVLWTIGLIVVLELVSNNIVEPWLYGASTGLSALSLIVAAIFWTALWGPIGLIMSTPLTVCLLVIGRYLPRLHFLDVLLGSHPALDTPTRIYQRLIAGDVEEAGDLAEEQVDKGSVTAFYNETALQVLRMSSIDHGRVATAEHRHRVVTGMYALIDDLEEEHPAPVRDAAPHVVCIGGKWEVDNIAARMLGHALSLEGQGAGWRAASTLTAEHIDGLDLHDAQCVCLSYFSPQPEIQARHFCRRLRRRWPKVKIVLGLWNASPELRGEDAAESLGADAIVGGIDEAVVRISDLMGTRLSESFMEAIVPEADALRLQALRASGALDARAQPLFDAAAQRAADIFDMPMAMVSLIDESRQQIGGSWGKLAWPRGSGKPTVRGEDMEIDRTVSLCGHVVANAQSVIVPDVSKDMRFAGNAALREKGIRFYAGAPLRAEGGHVIGTLCLLDNEPRVLNPREGRLLQAMADDLMKALANSVAQWGDMLPVQPEPEEGSSATLGQAVPQGT</sequence>
<dbReference type="InterPro" id="IPR002549">
    <property type="entry name" value="AI-2E-like"/>
</dbReference>
<dbReference type="SUPFAM" id="SSF55781">
    <property type="entry name" value="GAF domain-like"/>
    <property type="match status" value="1"/>
</dbReference>
<dbReference type="Pfam" id="PF01594">
    <property type="entry name" value="AI-2E_transport"/>
    <property type="match status" value="1"/>
</dbReference>
<evidence type="ECO:0000313" key="9">
    <source>
        <dbReference type="EMBL" id="MDM0044168.1"/>
    </source>
</evidence>
<proteinExistence type="inferred from homology"/>
<evidence type="ECO:0000256" key="3">
    <source>
        <dbReference type="ARBA" id="ARBA00022692"/>
    </source>
</evidence>
<reference evidence="9" key="1">
    <citation type="submission" date="2023-06" db="EMBL/GenBank/DDBJ databases">
        <authorList>
            <person name="Jiang Y."/>
            <person name="Liu Q."/>
        </authorList>
    </citation>
    <scope>NUCLEOTIDE SEQUENCE</scope>
    <source>
        <strain evidence="9">CGMCC 1.12089</strain>
    </source>
</reference>
<feature type="transmembrane region" description="Helical" evidence="7">
    <location>
        <begin position="73"/>
        <end position="90"/>
    </location>
</feature>
<keyword evidence="5 7" id="KW-0472">Membrane</keyword>
<dbReference type="SMART" id="SM00065">
    <property type="entry name" value="GAF"/>
    <property type="match status" value="1"/>
</dbReference>
<dbReference type="Gene3D" id="3.30.450.40">
    <property type="match status" value="1"/>
</dbReference>
<feature type="compositionally biased region" description="Basic and acidic residues" evidence="6">
    <location>
        <begin position="1"/>
        <end position="12"/>
    </location>
</feature>
<evidence type="ECO:0000256" key="5">
    <source>
        <dbReference type="ARBA" id="ARBA00023136"/>
    </source>
</evidence>
<feature type="transmembrane region" description="Helical" evidence="7">
    <location>
        <begin position="207"/>
        <end position="226"/>
    </location>
</feature>
<keyword evidence="3 7" id="KW-0812">Transmembrane</keyword>
<evidence type="ECO:0000256" key="4">
    <source>
        <dbReference type="ARBA" id="ARBA00022989"/>
    </source>
</evidence>
<feature type="transmembrane region" description="Helical" evidence="7">
    <location>
        <begin position="102"/>
        <end position="122"/>
    </location>
</feature>
<keyword evidence="4 7" id="KW-1133">Transmembrane helix</keyword>
<evidence type="ECO:0000259" key="8">
    <source>
        <dbReference type="SMART" id="SM00065"/>
    </source>
</evidence>
<feature type="domain" description="GAF" evidence="8">
    <location>
        <begin position="651"/>
        <end position="806"/>
    </location>
</feature>
<feature type="compositionally biased region" description="Polar residues" evidence="6">
    <location>
        <begin position="817"/>
        <end position="829"/>
    </location>
</feature>
<dbReference type="InterPro" id="IPR029016">
    <property type="entry name" value="GAF-like_dom_sf"/>
</dbReference>
<accession>A0ABT7N898</accession>
<dbReference type="InterPro" id="IPR003018">
    <property type="entry name" value="GAF"/>
</dbReference>
<organism evidence="9 10">
    <name type="scientific">Variovorax dokdonensis</name>
    <dbReference type="NCBI Taxonomy" id="344883"/>
    <lineage>
        <taxon>Bacteria</taxon>
        <taxon>Pseudomonadati</taxon>
        <taxon>Pseudomonadota</taxon>
        <taxon>Betaproteobacteria</taxon>
        <taxon>Burkholderiales</taxon>
        <taxon>Comamonadaceae</taxon>
        <taxon>Variovorax</taxon>
    </lineage>
</organism>
<evidence type="ECO:0000313" key="10">
    <source>
        <dbReference type="Proteomes" id="UP001174908"/>
    </source>
</evidence>
<dbReference type="EMBL" id="JASZYV010000001">
    <property type="protein sequence ID" value="MDM0044168.1"/>
    <property type="molecule type" value="Genomic_DNA"/>
</dbReference>
<dbReference type="Pfam" id="PF01590">
    <property type="entry name" value="GAF"/>
    <property type="match status" value="1"/>
</dbReference>
<feature type="region of interest" description="Disordered" evidence="6">
    <location>
        <begin position="809"/>
        <end position="829"/>
    </location>
</feature>
<evidence type="ECO:0000256" key="7">
    <source>
        <dbReference type="SAM" id="Phobius"/>
    </source>
</evidence>
<feature type="region of interest" description="Disordered" evidence="6">
    <location>
        <begin position="1"/>
        <end position="27"/>
    </location>
</feature>
<comment type="caution">
    <text evidence="9">The sequence shown here is derived from an EMBL/GenBank/DDBJ whole genome shotgun (WGS) entry which is preliminary data.</text>
</comment>